<keyword evidence="3" id="KW-1185">Reference proteome</keyword>
<dbReference type="EMBL" id="JARJCM010000024">
    <property type="protein sequence ID" value="KAJ7040013.1"/>
    <property type="molecule type" value="Genomic_DNA"/>
</dbReference>
<sequence>MTRSRRRAMDRARALKRKSQPRCFLKLQSSCGTRLAAGRPPNPSTRNATAIRHILQLFARRVPTPRTRVLHGDEAGDGDGDGDKGWRALAGFPGLVLHAPTKRPRASTYASTTSVSVPVAAWGRLLFWDWMTMGIATSTLHPYARPVVIEAVSTRGSHEAYWGAGVFFYSRTWGWGWRWIWKVAGAGAERKRNAAIFFRACACPSLTVLPLKRAHVSAHAQCRFRCGGFLFLPYSAAEMERRTDGEEDGNARRAGRRVRMGTDGYCANVRMKI</sequence>
<reference evidence="2" key="1">
    <citation type="submission" date="2023-03" db="EMBL/GenBank/DDBJ databases">
        <title>Massive genome expansion in bonnet fungi (Mycena s.s.) driven by repeated elements and novel gene families across ecological guilds.</title>
        <authorList>
            <consortium name="Lawrence Berkeley National Laboratory"/>
            <person name="Harder C.B."/>
            <person name="Miyauchi S."/>
            <person name="Viragh M."/>
            <person name="Kuo A."/>
            <person name="Thoen E."/>
            <person name="Andreopoulos B."/>
            <person name="Lu D."/>
            <person name="Skrede I."/>
            <person name="Drula E."/>
            <person name="Henrissat B."/>
            <person name="Morin E."/>
            <person name="Kohler A."/>
            <person name="Barry K."/>
            <person name="LaButti K."/>
            <person name="Morin E."/>
            <person name="Salamov A."/>
            <person name="Lipzen A."/>
            <person name="Mereny Z."/>
            <person name="Hegedus B."/>
            <person name="Baldrian P."/>
            <person name="Stursova M."/>
            <person name="Weitz H."/>
            <person name="Taylor A."/>
            <person name="Grigoriev I.V."/>
            <person name="Nagy L.G."/>
            <person name="Martin F."/>
            <person name="Kauserud H."/>
        </authorList>
    </citation>
    <scope>NUCLEOTIDE SEQUENCE</scope>
    <source>
        <strain evidence="2">CBHHK200</strain>
    </source>
</reference>
<feature type="region of interest" description="Disordered" evidence="1">
    <location>
        <begin position="1"/>
        <end position="20"/>
    </location>
</feature>
<protein>
    <submittedName>
        <fullName evidence="2">Uncharacterized protein</fullName>
    </submittedName>
</protein>
<comment type="caution">
    <text evidence="2">The sequence shown here is derived from an EMBL/GenBank/DDBJ whole genome shotgun (WGS) entry which is preliminary data.</text>
</comment>
<proteinExistence type="predicted"/>
<dbReference type="Proteomes" id="UP001218188">
    <property type="component" value="Unassembled WGS sequence"/>
</dbReference>
<evidence type="ECO:0000256" key="1">
    <source>
        <dbReference type="SAM" id="MobiDB-lite"/>
    </source>
</evidence>
<name>A0AAD6X5Q9_9AGAR</name>
<dbReference type="AlphaFoldDB" id="A0AAD6X5Q9"/>
<evidence type="ECO:0000313" key="2">
    <source>
        <dbReference type="EMBL" id="KAJ7040013.1"/>
    </source>
</evidence>
<organism evidence="2 3">
    <name type="scientific">Mycena alexandri</name>
    <dbReference type="NCBI Taxonomy" id="1745969"/>
    <lineage>
        <taxon>Eukaryota</taxon>
        <taxon>Fungi</taxon>
        <taxon>Dikarya</taxon>
        <taxon>Basidiomycota</taxon>
        <taxon>Agaricomycotina</taxon>
        <taxon>Agaricomycetes</taxon>
        <taxon>Agaricomycetidae</taxon>
        <taxon>Agaricales</taxon>
        <taxon>Marasmiineae</taxon>
        <taxon>Mycenaceae</taxon>
        <taxon>Mycena</taxon>
    </lineage>
</organism>
<gene>
    <name evidence="2" type="ORF">C8F04DRAFT_1315128</name>
</gene>
<accession>A0AAD6X5Q9</accession>
<evidence type="ECO:0000313" key="3">
    <source>
        <dbReference type="Proteomes" id="UP001218188"/>
    </source>
</evidence>